<evidence type="ECO:0000313" key="5">
    <source>
        <dbReference type="Proteomes" id="UP000019225"/>
    </source>
</evidence>
<comment type="similarity">
    <text evidence="1 2">Belongs to the anti-sigma-factor antagonist family.</text>
</comment>
<reference evidence="4 5" key="1">
    <citation type="journal article" date="2014" name="BMC Genomics">
        <title>Complete genome sequence of producer of the glycopeptide antibiotic Aculeximycin Kutzneria albida DSM 43870T, a representative of minor genus of Pseudonocardiaceae.</title>
        <authorList>
            <person name="Rebets Y."/>
            <person name="Tokovenko B."/>
            <person name="Lushchyk I."/>
            <person name="Ruckert C."/>
            <person name="Zaburannyi N."/>
            <person name="Bechthold A."/>
            <person name="Kalinowski J."/>
            <person name="Luzhetskyy A."/>
        </authorList>
    </citation>
    <scope>NUCLEOTIDE SEQUENCE [LARGE SCALE GENOMIC DNA]</scope>
    <source>
        <strain evidence="4">DSM 43870</strain>
    </source>
</reference>
<dbReference type="eggNOG" id="COG1366">
    <property type="taxonomic scope" value="Bacteria"/>
</dbReference>
<dbReference type="AlphaFoldDB" id="W5WBV0"/>
<organism evidence="4 5">
    <name type="scientific">Kutzneria albida DSM 43870</name>
    <dbReference type="NCBI Taxonomy" id="1449976"/>
    <lineage>
        <taxon>Bacteria</taxon>
        <taxon>Bacillati</taxon>
        <taxon>Actinomycetota</taxon>
        <taxon>Actinomycetes</taxon>
        <taxon>Pseudonocardiales</taxon>
        <taxon>Pseudonocardiaceae</taxon>
        <taxon>Kutzneria</taxon>
    </lineage>
</organism>
<dbReference type="RefSeq" id="WP_025358390.1">
    <property type="nucleotide sequence ID" value="NZ_CP007155.1"/>
</dbReference>
<dbReference type="SUPFAM" id="SSF52091">
    <property type="entry name" value="SpoIIaa-like"/>
    <property type="match status" value="1"/>
</dbReference>
<dbReference type="PANTHER" id="PTHR33495">
    <property type="entry name" value="ANTI-SIGMA FACTOR ANTAGONIST TM_1081-RELATED-RELATED"/>
    <property type="match status" value="1"/>
</dbReference>
<dbReference type="CDD" id="cd07043">
    <property type="entry name" value="STAS_anti-anti-sigma_factors"/>
    <property type="match status" value="1"/>
</dbReference>
<evidence type="ECO:0000256" key="1">
    <source>
        <dbReference type="ARBA" id="ARBA00009013"/>
    </source>
</evidence>
<dbReference type="HOGENOM" id="CLU_115403_3_1_11"/>
<dbReference type="Pfam" id="PF01740">
    <property type="entry name" value="STAS"/>
    <property type="match status" value="1"/>
</dbReference>
<feature type="domain" description="STAS" evidence="3">
    <location>
        <begin position="8"/>
        <end position="119"/>
    </location>
</feature>
<proteinExistence type="inferred from homology"/>
<dbReference type="PANTHER" id="PTHR33495:SF2">
    <property type="entry name" value="ANTI-SIGMA FACTOR ANTAGONIST TM_1081-RELATED"/>
    <property type="match status" value="1"/>
</dbReference>
<evidence type="ECO:0000256" key="2">
    <source>
        <dbReference type="RuleBase" id="RU003749"/>
    </source>
</evidence>
<evidence type="ECO:0000313" key="4">
    <source>
        <dbReference type="EMBL" id="AHH98377.1"/>
    </source>
</evidence>
<sequence>MTDPHSTLEVVREDEEHAVVVRVLGELDMATTPLLAQRLYEAESTVVPPTPVVLDLGRLRFIGSTGLALLIEHHRRCAELGIELRLVADHNAVLKPLHLTSLDTIFTVVPTMRQALDIEG</sequence>
<dbReference type="KEGG" id="kal:KALB_5015"/>
<dbReference type="InterPro" id="IPR003658">
    <property type="entry name" value="Anti-sigma_ant"/>
</dbReference>
<dbReference type="OrthoDB" id="3634873at2"/>
<dbReference type="NCBIfam" id="TIGR00377">
    <property type="entry name" value="ant_ant_sig"/>
    <property type="match status" value="1"/>
</dbReference>
<dbReference type="GO" id="GO:0043856">
    <property type="term" value="F:anti-sigma factor antagonist activity"/>
    <property type="evidence" value="ECO:0007669"/>
    <property type="project" value="InterPro"/>
</dbReference>
<dbReference type="STRING" id="1449976.KALB_5015"/>
<dbReference type="Gene3D" id="3.30.750.24">
    <property type="entry name" value="STAS domain"/>
    <property type="match status" value="1"/>
</dbReference>
<dbReference type="PROSITE" id="PS50801">
    <property type="entry name" value="STAS"/>
    <property type="match status" value="1"/>
</dbReference>
<dbReference type="EMBL" id="CP007155">
    <property type="protein sequence ID" value="AHH98377.1"/>
    <property type="molecule type" value="Genomic_DNA"/>
</dbReference>
<accession>W5WBV0</accession>
<dbReference type="InterPro" id="IPR002645">
    <property type="entry name" value="STAS_dom"/>
</dbReference>
<dbReference type="InterPro" id="IPR036513">
    <property type="entry name" value="STAS_dom_sf"/>
</dbReference>
<evidence type="ECO:0000259" key="3">
    <source>
        <dbReference type="PROSITE" id="PS50801"/>
    </source>
</evidence>
<gene>
    <name evidence="4" type="ORF">KALB_5015</name>
</gene>
<name>W5WBV0_9PSEU</name>
<keyword evidence="5" id="KW-1185">Reference proteome</keyword>
<protein>
    <recommendedName>
        <fullName evidence="2">Anti-sigma factor antagonist</fullName>
    </recommendedName>
</protein>
<dbReference type="Proteomes" id="UP000019225">
    <property type="component" value="Chromosome"/>
</dbReference>